<keyword evidence="1" id="KW-0732">Signal</keyword>
<feature type="signal peptide" evidence="1">
    <location>
        <begin position="1"/>
        <end position="23"/>
    </location>
</feature>
<dbReference type="EMBL" id="JAHUTI010053200">
    <property type="protein sequence ID" value="MED6249767.1"/>
    <property type="molecule type" value="Genomic_DNA"/>
</dbReference>
<reference evidence="2 3" key="1">
    <citation type="submission" date="2021-07" db="EMBL/GenBank/DDBJ databases">
        <authorList>
            <person name="Palmer J.M."/>
        </authorList>
    </citation>
    <scope>NUCLEOTIDE SEQUENCE [LARGE SCALE GENOMIC DNA]</scope>
    <source>
        <strain evidence="2 3">AT_MEX2019</strain>
        <tissue evidence="2">Muscle</tissue>
    </source>
</reference>
<evidence type="ECO:0000313" key="2">
    <source>
        <dbReference type="EMBL" id="MED6249767.1"/>
    </source>
</evidence>
<comment type="caution">
    <text evidence="2">The sequence shown here is derived from an EMBL/GenBank/DDBJ whole genome shotgun (WGS) entry which is preliminary data.</text>
</comment>
<sequence length="100" mass="11401">MPDSALSSVWLIWITDFWMKASCYRGLFSQTPVSSFGQESAGSFPVLPSSGQRHKRTLSTFQRKYFHPELLPVFRKSLKQLQRNFCVERSESESLTPPGG</sequence>
<evidence type="ECO:0000256" key="1">
    <source>
        <dbReference type="SAM" id="SignalP"/>
    </source>
</evidence>
<gene>
    <name evidence="2" type="ORF">ATANTOWER_019251</name>
</gene>
<feature type="chain" id="PRO_5047181019" evidence="1">
    <location>
        <begin position="24"/>
        <end position="100"/>
    </location>
</feature>
<protein>
    <submittedName>
        <fullName evidence="2">Uncharacterized protein</fullName>
    </submittedName>
</protein>
<dbReference type="Proteomes" id="UP001345963">
    <property type="component" value="Unassembled WGS sequence"/>
</dbReference>
<proteinExistence type="predicted"/>
<name>A0ABU7BGJ6_9TELE</name>
<accession>A0ABU7BGJ6</accession>
<organism evidence="2 3">
    <name type="scientific">Ataeniobius toweri</name>
    <dbReference type="NCBI Taxonomy" id="208326"/>
    <lineage>
        <taxon>Eukaryota</taxon>
        <taxon>Metazoa</taxon>
        <taxon>Chordata</taxon>
        <taxon>Craniata</taxon>
        <taxon>Vertebrata</taxon>
        <taxon>Euteleostomi</taxon>
        <taxon>Actinopterygii</taxon>
        <taxon>Neopterygii</taxon>
        <taxon>Teleostei</taxon>
        <taxon>Neoteleostei</taxon>
        <taxon>Acanthomorphata</taxon>
        <taxon>Ovalentaria</taxon>
        <taxon>Atherinomorphae</taxon>
        <taxon>Cyprinodontiformes</taxon>
        <taxon>Goodeidae</taxon>
        <taxon>Ataeniobius</taxon>
    </lineage>
</organism>
<keyword evidence="3" id="KW-1185">Reference proteome</keyword>
<evidence type="ECO:0000313" key="3">
    <source>
        <dbReference type="Proteomes" id="UP001345963"/>
    </source>
</evidence>